<evidence type="ECO:0000313" key="2">
    <source>
        <dbReference type="Proteomes" id="UP000015104"/>
    </source>
</evidence>
<reference evidence="2" key="1">
    <citation type="submission" date="2011-08" db="EMBL/GenBank/DDBJ databases">
        <authorList>
            <person name="Rombauts S."/>
        </authorList>
    </citation>
    <scope>NUCLEOTIDE SEQUENCE</scope>
    <source>
        <strain evidence="2">London</strain>
    </source>
</reference>
<dbReference type="Proteomes" id="UP000015104">
    <property type="component" value="Unassembled WGS sequence"/>
</dbReference>
<proteinExistence type="predicted"/>
<keyword evidence="2" id="KW-1185">Reference proteome</keyword>
<accession>T1KUZ6</accession>
<dbReference type="AlphaFoldDB" id="T1KUZ6"/>
<sequence>MKTTLGTMYVLQRQHKMSSQVCLQKAVETDENGSMK</sequence>
<evidence type="ECO:0000313" key="1">
    <source>
        <dbReference type="EnsemblMetazoa" id="tetur22g01840.1"/>
    </source>
</evidence>
<organism evidence="1 2">
    <name type="scientific">Tetranychus urticae</name>
    <name type="common">Two-spotted spider mite</name>
    <dbReference type="NCBI Taxonomy" id="32264"/>
    <lineage>
        <taxon>Eukaryota</taxon>
        <taxon>Metazoa</taxon>
        <taxon>Ecdysozoa</taxon>
        <taxon>Arthropoda</taxon>
        <taxon>Chelicerata</taxon>
        <taxon>Arachnida</taxon>
        <taxon>Acari</taxon>
        <taxon>Acariformes</taxon>
        <taxon>Trombidiformes</taxon>
        <taxon>Prostigmata</taxon>
        <taxon>Eleutherengona</taxon>
        <taxon>Raphignathae</taxon>
        <taxon>Tetranychoidea</taxon>
        <taxon>Tetranychidae</taxon>
        <taxon>Tetranychus</taxon>
    </lineage>
</organism>
<name>T1KUZ6_TETUR</name>
<dbReference type="HOGENOM" id="CLU_3360330_0_0_1"/>
<dbReference type="EnsemblMetazoa" id="tetur22g01840.1">
    <property type="protein sequence ID" value="tetur22g01840.1"/>
    <property type="gene ID" value="tetur22g01840"/>
</dbReference>
<reference evidence="1" key="2">
    <citation type="submission" date="2015-06" db="UniProtKB">
        <authorList>
            <consortium name="EnsemblMetazoa"/>
        </authorList>
    </citation>
    <scope>IDENTIFICATION</scope>
</reference>
<protein>
    <submittedName>
        <fullName evidence="1">Uncharacterized protein</fullName>
    </submittedName>
</protein>
<dbReference type="EMBL" id="CAEY01000586">
    <property type="status" value="NOT_ANNOTATED_CDS"/>
    <property type="molecule type" value="Genomic_DNA"/>
</dbReference>